<evidence type="ECO:0000313" key="8">
    <source>
        <dbReference type="EMBL" id="MBK3517177.1"/>
    </source>
</evidence>
<keyword evidence="2 6" id="KW-0812">Transmembrane</keyword>
<feature type="transmembrane region" description="Helical" evidence="6">
    <location>
        <begin position="80"/>
        <end position="102"/>
    </location>
</feature>
<dbReference type="Proteomes" id="UP000605676">
    <property type="component" value="Unassembled WGS sequence"/>
</dbReference>
<evidence type="ECO:0000256" key="4">
    <source>
        <dbReference type="ARBA" id="ARBA00023125"/>
    </source>
</evidence>
<dbReference type="Gene3D" id="1.10.260.40">
    <property type="entry name" value="lambda repressor-like DNA-binding domains"/>
    <property type="match status" value="1"/>
</dbReference>
<reference evidence="8 9" key="1">
    <citation type="submission" date="2021-01" db="EMBL/GenBank/DDBJ databases">
        <title>Carboxyliciviraga sp.nov., isolated from coastal sediments.</title>
        <authorList>
            <person name="Lu D."/>
            <person name="Zhang T."/>
        </authorList>
    </citation>
    <scope>NUCLEOTIDE SEQUENCE [LARGE SCALE GENOMIC DNA]</scope>
    <source>
        <strain evidence="8 9">N1Y132</strain>
    </source>
</reference>
<evidence type="ECO:0000256" key="1">
    <source>
        <dbReference type="ARBA" id="ARBA00004141"/>
    </source>
</evidence>
<gene>
    <name evidence="8" type="ORF">JIV24_07460</name>
</gene>
<dbReference type="CDD" id="cd00093">
    <property type="entry name" value="HTH_XRE"/>
    <property type="match status" value="1"/>
</dbReference>
<dbReference type="SUPFAM" id="SSF47413">
    <property type="entry name" value="lambda repressor-like DNA-binding domains"/>
    <property type="match status" value="1"/>
</dbReference>
<dbReference type="EMBL" id="JAENRR010000013">
    <property type="protein sequence ID" value="MBK3517177.1"/>
    <property type="molecule type" value="Genomic_DNA"/>
</dbReference>
<evidence type="ECO:0000256" key="6">
    <source>
        <dbReference type="SAM" id="Phobius"/>
    </source>
</evidence>
<dbReference type="InterPro" id="IPR001387">
    <property type="entry name" value="Cro/C1-type_HTH"/>
</dbReference>
<dbReference type="Pfam" id="PF01381">
    <property type="entry name" value="HTH_3"/>
    <property type="match status" value="1"/>
</dbReference>
<dbReference type="PANTHER" id="PTHR46797:SF1">
    <property type="entry name" value="METHYLPHOSPHONATE SYNTHASE"/>
    <property type="match status" value="1"/>
</dbReference>
<feature type="domain" description="HTH cro/C1-type" evidence="7">
    <location>
        <begin position="7"/>
        <end position="61"/>
    </location>
</feature>
<proteinExistence type="predicted"/>
<evidence type="ECO:0000256" key="5">
    <source>
        <dbReference type="ARBA" id="ARBA00023136"/>
    </source>
</evidence>
<dbReference type="InterPro" id="IPR010982">
    <property type="entry name" value="Lambda_DNA-bd_dom_sf"/>
</dbReference>
<name>A0ABS1HHZ8_9BACT</name>
<protein>
    <submittedName>
        <fullName evidence="8">Helix-turn-helix domain-containing protein</fullName>
    </submittedName>
</protein>
<dbReference type="SMART" id="SM00530">
    <property type="entry name" value="HTH_XRE"/>
    <property type="match status" value="1"/>
</dbReference>
<keyword evidence="9" id="KW-1185">Reference proteome</keyword>
<dbReference type="InterPro" id="IPR050807">
    <property type="entry name" value="TransReg_Diox_bact_type"/>
</dbReference>
<comment type="caution">
    <text evidence="8">The sequence shown here is derived from an EMBL/GenBank/DDBJ whole genome shotgun (WGS) entry which is preliminary data.</text>
</comment>
<feature type="transmembrane region" description="Helical" evidence="6">
    <location>
        <begin position="141"/>
        <end position="160"/>
    </location>
</feature>
<dbReference type="PROSITE" id="PS50943">
    <property type="entry name" value="HTH_CROC1"/>
    <property type="match status" value="1"/>
</dbReference>
<evidence type="ECO:0000256" key="2">
    <source>
        <dbReference type="ARBA" id="ARBA00022692"/>
    </source>
</evidence>
<evidence type="ECO:0000313" key="9">
    <source>
        <dbReference type="Proteomes" id="UP000605676"/>
    </source>
</evidence>
<feature type="transmembrane region" description="Helical" evidence="6">
    <location>
        <begin position="114"/>
        <end position="135"/>
    </location>
</feature>
<sequence>MEIGKLIKELRTKKGITQEELAHQTEVSTRTIQRIENGDVDPRAYTLQMIAKALEVDYSMFVETSSEESTAVQEVNDNNWIALLHLSSIIPLVFPSILIWNAKKNVVNGMHKHYKEVMSLQLMVLGVTLGCLWVYWKTNIIMPLVGVLLANALFAIFRALNTFSDKEKAMVNDNNS</sequence>
<organism evidence="8 9">
    <name type="scientific">Carboxylicivirga marina</name>
    <dbReference type="NCBI Taxonomy" id="2800988"/>
    <lineage>
        <taxon>Bacteria</taxon>
        <taxon>Pseudomonadati</taxon>
        <taxon>Bacteroidota</taxon>
        <taxon>Bacteroidia</taxon>
        <taxon>Marinilabiliales</taxon>
        <taxon>Marinilabiliaceae</taxon>
        <taxon>Carboxylicivirga</taxon>
    </lineage>
</organism>
<dbReference type="InterPro" id="IPR019109">
    <property type="entry name" value="MamF_MmsF"/>
</dbReference>
<keyword evidence="5 6" id="KW-0472">Membrane</keyword>
<evidence type="ECO:0000259" key="7">
    <source>
        <dbReference type="PROSITE" id="PS50943"/>
    </source>
</evidence>
<dbReference type="RefSeq" id="WP_200464403.1">
    <property type="nucleotide sequence ID" value="NZ_JAENRR010000013.1"/>
</dbReference>
<keyword evidence="4" id="KW-0238">DNA-binding</keyword>
<dbReference type="PANTHER" id="PTHR46797">
    <property type="entry name" value="HTH-TYPE TRANSCRIPTIONAL REGULATOR"/>
    <property type="match status" value="1"/>
</dbReference>
<dbReference type="Pfam" id="PF09685">
    <property type="entry name" value="MamF_MmsF"/>
    <property type="match status" value="1"/>
</dbReference>
<evidence type="ECO:0000256" key="3">
    <source>
        <dbReference type="ARBA" id="ARBA00022989"/>
    </source>
</evidence>
<comment type="subcellular location">
    <subcellularLocation>
        <location evidence="1">Membrane</location>
        <topology evidence="1">Multi-pass membrane protein</topology>
    </subcellularLocation>
</comment>
<accession>A0ABS1HHZ8</accession>
<keyword evidence="3 6" id="KW-1133">Transmembrane helix</keyword>